<keyword evidence="9 13" id="KW-0066">ATP synthesis</keyword>
<keyword evidence="13" id="KW-1003">Cell membrane</keyword>
<evidence type="ECO:0000256" key="10">
    <source>
        <dbReference type="ARBA" id="ARBA00025198"/>
    </source>
</evidence>
<reference evidence="15 16" key="1">
    <citation type="journal article" date="2011" name="Int. J. Syst. Evol. Microbiol.">
        <title>Zhongshania antarctica gen. nov., sp. nov. and Zhongshania guokunii sp. nov., gammaproteobacteria respectively isolated from coastal attached (fast) ice and surface seawater of the Antarctic.</title>
        <authorList>
            <person name="Li H.J."/>
            <person name="Zhang X.Y."/>
            <person name="Chen C.X."/>
            <person name="Zhang Y.J."/>
            <person name="Gao Z.M."/>
            <person name="Yu Y."/>
            <person name="Chen X.L."/>
            <person name="Chen B."/>
            <person name="Zhang Y.Z."/>
        </authorList>
    </citation>
    <scope>NUCLEOTIDE SEQUENCE [LARGE SCALE GENOMIC DNA]</scope>
    <source>
        <strain evidence="15 16">15-R06ZXC-3</strain>
    </source>
</reference>
<comment type="caution">
    <text evidence="15">The sequence shown here is derived from an EMBL/GenBank/DDBJ whole genome shotgun (WGS) entry which is preliminary data.</text>
</comment>
<dbReference type="InterPro" id="IPR002146">
    <property type="entry name" value="ATP_synth_b/b'su_bac/chlpt"/>
</dbReference>
<keyword evidence="4 13" id="KW-0812">Transmembrane</keyword>
<keyword evidence="2 13" id="KW-0813">Transport</keyword>
<evidence type="ECO:0000256" key="4">
    <source>
        <dbReference type="ARBA" id="ARBA00022692"/>
    </source>
</evidence>
<accession>A0ABV3TGM8</accession>
<name>A0ABV3TGM8_9RHOB</name>
<evidence type="ECO:0000313" key="15">
    <source>
        <dbReference type="EMBL" id="MEX1660743.1"/>
    </source>
</evidence>
<evidence type="ECO:0000256" key="3">
    <source>
        <dbReference type="ARBA" id="ARBA00022547"/>
    </source>
</evidence>
<dbReference type="Pfam" id="PF00430">
    <property type="entry name" value="ATP-synt_B"/>
    <property type="match status" value="1"/>
</dbReference>
<sequence length="245" mass="25692">MTIDFWGLGLQAINVVILVWLLTRVFWRPVAAAIAKRHEAAQAILGDAAATKTKAEAALAELSEARDGIASERMRVLAQATASAEAAKAAALAEAKTQAAALMTSARATIAHETDAVRAKRVAQSGALAVEIAQKLLGRLPDEAIQVRFLDLLVEAIAALPASDRAALAKTKGGLDLLSPADLSASAKAKITKAVQQALGAAPELNFVTDPDLIAGFELRSAHFVLRNSWQADLAAILKELQHVA</sequence>
<gene>
    <name evidence="13" type="primary">atpF</name>
    <name evidence="15" type="ORF">AB4874_03645</name>
</gene>
<feature type="transmembrane region" description="Helical" evidence="13">
    <location>
        <begin position="6"/>
        <end position="27"/>
    </location>
</feature>
<evidence type="ECO:0000256" key="14">
    <source>
        <dbReference type="RuleBase" id="RU003848"/>
    </source>
</evidence>
<dbReference type="Pfam" id="PF00213">
    <property type="entry name" value="OSCP"/>
    <property type="match status" value="1"/>
</dbReference>
<comment type="function">
    <text evidence="11">Component of the F(0) channel, it forms part of the peripheral stalk, linking F(1) to F(0). The b'-subunit is a diverged and duplicated form of b found in plants and photosynthetic bacteria.</text>
</comment>
<keyword evidence="8 13" id="KW-0472">Membrane</keyword>
<dbReference type="Proteomes" id="UP001557465">
    <property type="component" value="Unassembled WGS sequence"/>
</dbReference>
<evidence type="ECO:0000256" key="5">
    <source>
        <dbReference type="ARBA" id="ARBA00022781"/>
    </source>
</evidence>
<dbReference type="HAMAP" id="MF_01398">
    <property type="entry name" value="ATP_synth_b_bprime"/>
    <property type="match status" value="1"/>
</dbReference>
<keyword evidence="3 13" id="KW-0138">CF(0)</keyword>
<evidence type="ECO:0000256" key="1">
    <source>
        <dbReference type="ARBA" id="ARBA00005513"/>
    </source>
</evidence>
<evidence type="ECO:0000256" key="7">
    <source>
        <dbReference type="ARBA" id="ARBA00023065"/>
    </source>
</evidence>
<organism evidence="15 16">
    <name type="scientific">Thioclava arctica</name>
    <dbReference type="NCBI Taxonomy" id="3238301"/>
    <lineage>
        <taxon>Bacteria</taxon>
        <taxon>Pseudomonadati</taxon>
        <taxon>Pseudomonadota</taxon>
        <taxon>Alphaproteobacteria</taxon>
        <taxon>Rhodobacterales</taxon>
        <taxon>Paracoccaceae</taxon>
        <taxon>Thioclava</taxon>
    </lineage>
</organism>
<comment type="function">
    <text evidence="10 13">F(1)F(0) ATP synthase produces ATP from ADP in the presence of a proton or sodium gradient. F-type ATPases consist of two structural domains, F(1) containing the extramembraneous catalytic core and F(0) containing the membrane proton channel, linked together by a central stalk and a peripheral stalk. During catalysis, ATP synthesis in the catalytic domain of F(1) is coupled via a rotary mechanism of the central stalk subunits to proton translocation.</text>
</comment>
<dbReference type="PANTHER" id="PTHR33445">
    <property type="entry name" value="ATP SYNTHASE SUBUNIT B', CHLOROPLASTIC"/>
    <property type="match status" value="1"/>
</dbReference>
<evidence type="ECO:0000256" key="11">
    <source>
        <dbReference type="ARBA" id="ARBA00025614"/>
    </source>
</evidence>
<comment type="subcellular location">
    <subcellularLocation>
        <location evidence="13">Cell membrane</location>
        <topology evidence="13">Single-pass membrane protein</topology>
    </subcellularLocation>
    <subcellularLocation>
        <location evidence="12">Endomembrane system</location>
        <topology evidence="12">Single-pass membrane protein</topology>
    </subcellularLocation>
</comment>
<evidence type="ECO:0000313" key="16">
    <source>
        <dbReference type="Proteomes" id="UP001557465"/>
    </source>
</evidence>
<keyword evidence="6 13" id="KW-1133">Transmembrane helix</keyword>
<dbReference type="RefSeq" id="WP_368390974.1">
    <property type="nucleotide sequence ID" value="NZ_JBFRYC010000002.1"/>
</dbReference>
<dbReference type="InterPro" id="IPR050059">
    <property type="entry name" value="ATP_synthase_B_chain"/>
</dbReference>
<proteinExistence type="inferred from homology"/>
<dbReference type="InterPro" id="IPR000711">
    <property type="entry name" value="ATPase_OSCP/dsu"/>
</dbReference>
<evidence type="ECO:0000256" key="13">
    <source>
        <dbReference type="HAMAP-Rule" id="MF_01398"/>
    </source>
</evidence>
<dbReference type="PANTHER" id="PTHR33445:SF2">
    <property type="entry name" value="ATP SYNTHASE SUBUNIT B', CHLOROPLASTIC"/>
    <property type="match status" value="1"/>
</dbReference>
<evidence type="ECO:0000256" key="9">
    <source>
        <dbReference type="ARBA" id="ARBA00023310"/>
    </source>
</evidence>
<evidence type="ECO:0000256" key="12">
    <source>
        <dbReference type="ARBA" id="ARBA00037847"/>
    </source>
</evidence>
<evidence type="ECO:0000256" key="6">
    <source>
        <dbReference type="ARBA" id="ARBA00022989"/>
    </source>
</evidence>
<comment type="similarity">
    <text evidence="1 13 14">Belongs to the ATPase B chain family.</text>
</comment>
<evidence type="ECO:0000256" key="2">
    <source>
        <dbReference type="ARBA" id="ARBA00022448"/>
    </source>
</evidence>
<protein>
    <recommendedName>
        <fullName evidence="13">ATP synthase subunit b</fullName>
    </recommendedName>
    <alternativeName>
        <fullName evidence="13">ATP synthase F(0) sector subunit b</fullName>
    </alternativeName>
    <alternativeName>
        <fullName evidence="13">ATPase subunit I</fullName>
    </alternativeName>
    <alternativeName>
        <fullName evidence="13">F-type ATPase subunit b</fullName>
        <shortName evidence="13">F-ATPase subunit b</shortName>
    </alternativeName>
</protein>
<dbReference type="EMBL" id="JBFRYC010000002">
    <property type="protein sequence ID" value="MEX1660743.1"/>
    <property type="molecule type" value="Genomic_DNA"/>
</dbReference>
<evidence type="ECO:0000256" key="8">
    <source>
        <dbReference type="ARBA" id="ARBA00023136"/>
    </source>
</evidence>
<keyword evidence="16" id="KW-1185">Reference proteome</keyword>
<dbReference type="CDD" id="cd06503">
    <property type="entry name" value="ATP-synt_Fo_b"/>
    <property type="match status" value="1"/>
</dbReference>
<keyword evidence="5 13" id="KW-0375">Hydrogen ion transport</keyword>
<comment type="subunit">
    <text evidence="13">F-type ATPases have 2 components, F(1) - the catalytic core - and F(0) - the membrane proton channel. F(1) has five subunits: alpha(3), beta(3), gamma(1), delta(1), epsilon(1). F(0) has three main subunits: a(1), b(2) and c(10-14). The alpha and beta chains form an alternating ring which encloses part of the gamma chain. F(1) is attached to F(0) by a central stalk formed by the gamma and epsilon chains, while a peripheral stalk is formed by the delta and b chains.</text>
</comment>
<keyword evidence="7 13" id="KW-0406">Ion transport</keyword>